<dbReference type="GO" id="GO:0016787">
    <property type="term" value="F:hydrolase activity"/>
    <property type="evidence" value="ECO:0007669"/>
    <property type="project" value="UniProtKB-KW"/>
</dbReference>
<evidence type="ECO:0000313" key="1">
    <source>
        <dbReference type="EMBL" id="KEZ87506.1"/>
    </source>
</evidence>
<comment type="caution">
    <text evidence="1">The sequence shown here is derived from an EMBL/GenBank/DDBJ whole genome shotgun (WGS) entry which is preliminary data.</text>
</comment>
<proteinExistence type="predicted"/>
<name>A0A084JEX2_9CLOT</name>
<reference evidence="1 2" key="1">
    <citation type="submission" date="2014-07" db="EMBL/GenBank/DDBJ databases">
        <title>Draft genome of Clostridium sulfidigenes 113A isolated from sediments associated with methane hydrate from Krishna Godavari basin.</title>
        <authorList>
            <person name="Honkalas V.S."/>
            <person name="Dabir A.P."/>
            <person name="Arora P."/>
            <person name="Dhakephalkar P.K."/>
        </authorList>
    </citation>
    <scope>NUCLEOTIDE SEQUENCE [LARGE SCALE GENOMIC DNA]</scope>
    <source>
        <strain evidence="1 2">113A</strain>
    </source>
</reference>
<accession>A0A084JEX2</accession>
<sequence>MADLKFSEIMAMQKELQEKYKEKWTPLCAENGRNSLLWMIEEMGEVIAIIKKRGENDIMNDETVRAAFVEEMVDVMMFYNDALMCFGITPEEFSEAFIKKHCKNMNRDFDLEHKKYLL</sequence>
<keyword evidence="1" id="KW-0378">Hydrolase</keyword>
<evidence type="ECO:0000313" key="2">
    <source>
        <dbReference type="Proteomes" id="UP000028542"/>
    </source>
</evidence>
<organism evidence="1 2">
    <name type="scientific">Clostridium sulfidigenes</name>
    <dbReference type="NCBI Taxonomy" id="318464"/>
    <lineage>
        <taxon>Bacteria</taxon>
        <taxon>Bacillati</taxon>
        <taxon>Bacillota</taxon>
        <taxon>Clostridia</taxon>
        <taxon>Eubacteriales</taxon>
        <taxon>Clostridiaceae</taxon>
        <taxon>Clostridium</taxon>
    </lineage>
</organism>
<gene>
    <name evidence="1" type="ORF">IO99_05360</name>
</gene>
<dbReference type="eggNOG" id="ENOG5031ZEA">
    <property type="taxonomic scope" value="Bacteria"/>
</dbReference>
<dbReference type="EMBL" id="JPMD01000011">
    <property type="protein sequence ID" value="KEZ87506.1"/>
    <property type="molecule type" value="Genomic_DNA"/>
</dbReference>
<keyword evidence="2" id="KW-1185">Reference proteome</keyword>
<dbReference type="Gene3D" id="1.10.287.1080">
    <property type="entry name" value="MazG-like"/>
    <property type="match status" value="1"/>
</dbReference>
<dbReference type="SUPFAM" id="SSF101386">
    <property type="entry name" value="all-alpha NTP pyrophosphatases"/>
    <property type="match status" value="1"/>
</dbReference>
<dbReference type="RefSeq" id="WP_035131039.1">
    <property type="nucleotide sequence ID" value="NZ_JPMD01000011.1"/>
</dbReference>
<dbReference type="Proteomes" id="UP000028542">
    <property type="component" value="Unassembled WGS sequence"/>
</dbReference>
<protein>
    <submittedName>
        <fullName evidence="1">Nucleotide pyrophosphohydrolase</fullName>
    </submittedName>
</protein>
<dbReference type="AlphaFoldDB" id="A0A084JEX2"/>